<dbReference type="PROSITE" id="PS50887">
    <property type="entry name" value="GGDEF"/>
    <property type="match status" value="1"/>
</dbReference>
<dbReference type="PANTHER" id="PTHR45138:SF9">
    <property type="entry name" value="DIGUANYLATE CYCLASE DGCM-RELATED"/>
    <property type="match status" value="1"/>
</dbReference>
<evidence type="ECO:0000259" key="4">
    <source>
        <dbReference type="PROSITE" id="PS50887"/>
    </source>
</evidence>
<dbReference type="AlphaFoldDB" id="A0A6P1SW94"/>
<dbReference type="SMART" id="SM00267">
    <property type="entry name" value="GGDEF"/>
    <property type="match status" value="1"/>
</dbReference>
<dbReference type="CDD" id="cd01949">
    <property type="entry name" value="GGDEF"/>
    <property type="match status" value="1"/>
</dbReference>
<dbReference type="FunFam" id="3.30.70.270:FF:000001">
    <property type="entry name" value="Diguanylate cyclase domain protein"/>
    <property type="match status" value="1"/>
</dbReference>
<dbReference type="PANTHER" id="PTHR45138">
    <property type="entry name" value="REGULATORY COMPONENTS OF SENSORY TRANSDUCTION SYSTEM"/>
    <property type="match status" value="1"/>
</dbReference>
<feature type="domain" description="GGDEF" evidence="4">
    <location>
        <begin position="208"/>
        <end position="341"/>
    </location>
</feature>
<evidence type="ECO:0000256" key="1">
    <source>
        <dbReference type="ARBA" id="ARBA00012528"/>
    </source>
</evidence>
<evidence type="ECO:0000256" key="2">
    <source>
        <dbReference type="ARBA" id="ARBA00034247"/>
    </source>
</evidence>
<name>A0A6P1SW94_9RHOB</name>
<keyword evidence="3" id="KW-0175">Coiled coil</keyword>
<sequence>MVEDPRIENPRFEEQRRLAETVIQIAVDLRLPISPPVFEVLFNHVRGMDRGLSEEVAGVLSGPPTRIEEKLCHIYDRWFGPEALQKGLSRIKKKLDNEIAEVSVHVSDSLRGNQQLSSNMRESIRSLAQQVTKDDLRSICKGVAASNKLHLASVQSMSLQLERTQFQLTEMQKELVILRKTSSTDHLTGLPNRRYLDEKLQELVSRRANFCFAMIDLDHFKSVNDRWGHSAGDNILRRLGALLRENTKGRDIATRIGGEEFGLVLPETELSGARRLCELIAGEFRDINWISQSTDEDIGMLTLSAGVTAFDSADTPASIYDRADRLLYQAKNNGRDLVISG</sequence>
<dbReference type="RefSeq" id="WP_161860337.1">
    <property type="nucleotide sequence ID" value="NZ_CP046620.1"/>
</dbReference>
<dbReference type="InterPro" id="IPR043128">
    <property type="entry name" value="Rev_trsase/Diguanyl_cyclase"/>
</dbReference>
<accession>A0A6P1SW94</accession>
<dbReference type="NCBIfam" id="TIGR00254">
    <property type="entry name" value="GGDEF"/>
    <property type="match status" value="1"/>
</dbReference>
<evidence type="ECO:0000313" key="6">
    <source>
        <dbReference type="Proteomes" id="UP000464495"/>
    </source>
</evidence>
<dbReference type="InterPro" id="IPR050469">
    <property type="entry name" value="Diguanylate_Cyclase"/>
</dbReference>
<evidence type="ECO:0000256" key="3">
    <source>
        <dbReference type="SAM" id="Coils"/>
    </source>
</evidence>
<dbReference type="Gene3D" id="3.30.70.270">
    <property type="match status" value="1"/>
</dbReference>
<keyword evidence="6" id="KW-1185">Reference proteome</keyword>
<evidence type="ECO:0000313" key="5">
    <source>
        <dbReference type="EMBL" id="QHQ33761.1"/>
    </source>
</evidence>
<organism evidence="5 6">
    <name type="scientific">Algicella marina</name>
    <dbReference type="NCBI Taxonomy" id="2683284"/>
    <lineage>
        <taxon>Bacteria</taxon>
        <taxon>Pseudomonadati</taxon>
        <taxon>Pseudomonadota</taxon>
        <taxon>Alphaproteobacteria</taxon>
        <taxon>Rhodobacterales</taxon>
        <taxon>Paracoccaceae</taxon>
        <taxon>Algicella</taxon>
    </lineage>
</organism>
<dbReference type="EMBL" id="CP046620">
    <property type="protein sequence ID" value="QHQ33761.1"/>
    <property type="molecule type" value="Genomic_DNA"/>
</dbReference>
<gene>
    <name evidence="5" type="ORF">GO499_00490</name>
</gene>
<protein>
    <recommendedName>
        <fullName evidence="1">diguanylate cyclase</fullName>
        <ecNumber evidence="1">2.7.7.65</ecNumber>
    </recommendedName>
</protein>
<dbReference type="KEGG" id="amaq:GO499_00490"/>
<reference evidence="5 6" key="1">
    <citation type="submission" date="2019-12" db="EMBL/GenBank/DDBJ databases">
        <title>Complete genome sequence of Algicella marina strain 9Alg 56(T) isolated from the red alga Tichocarpus crinitus.</title>
        <authorList>
            <person name="Kim S.-G."/>
            <person name="Nedashkovskaya O.I."/>
        </authorList>
    </citation>
    <scope>NUCLEOTIDE SEQUENCE [LARGE SCALE GENOMIC DNA]</scope>
    <source>
        <strain evidence="5 6">9Alg 56</strain>
    </source>
</reference>
<dbReference type="Pfam" id="PF00990">
    <property type="entry name" value="GGDEF"/>
    <property type="match status" value="1"/>
</dbReference>
<comment type="catalytic activity">
    <reaction evidence="2">
        <text>2 GTP = 3',3'-c-di-GMP + 2 diphosphate</text>
        <dbReference type="Rhea" id="RHEA:24898"/>
        <dbReference type="ChEBI" id="CHEBI:33019"/>
        <dbReference type="ChEBI" id="CHEBI:37565"/>
        <dbReference type="ChEBI" id="CHEBI:58805"/>
        <dbReference type="EC" id="2.7.7.65"/>
    </reaction>
</comment>
<dbReference type="SUPFAM" id="SSF55073">
    <property type="entry name" value="Nucleotide cyclase"/>
    <property type="match status" value="1"/>
</dbReference>
<dbReference type="Proteomes" id="UP000464495">
    <property type="component" value="Chromosome"/>
</dbReference>
<dbReference type="InterPro" id="IPR000160">
    <property type="entry name" value="GGDEF_dom"/>
</dbReference>
<dbReference type="GO" id="GO:0052621">
    <property type="term" value="F:diguanylate cyclase activity"/>
    <property type="evidence" value="ECO:0007669"/>
    <property type="project" value="UniProtKB-EC"/>
</dbReference>
<proteinExistence type="predicted"/>
<dbReference type="EC" id="2.7.7.65" evidence="1"/>
<dbReference type="InterPro" id="IPR029787">
    <property type="entry name" value="Nucleotide_cyclase"/>
</dbReference>
<feature type="coiled-coil region" evidence="3">
    <location>
        <begin position="154"/>
        <end position="181"/>
    </location>
</feature>